<dbReference type="PANTHER" id="PTHR14969:SF13">
    <property type="entry name" value="AT30094P"/>
    <property type="match status" value="1"/>
</dbReference>
<sequence length="211" mass="21200">MSRLVLLCAAAFAALTVLVTVGAAPGDAAVSAAAVQAARTSPATTRAAQVVEAVTQPGWVYLAGSLGLLLAFRGGRRRQAVAALAAGAVAAVASPLLKALTDRARPALEAGLTSAGGGSFPSGHVLASATVVLCLVLLLAPPTRWGVVAVLGAVELVVVSVDRVWLGAHWPSDVLGGWLLAAVLVGTATVLSQRHGHRRGAALRPRREGHG</sequence>
<dbReference type="PANTHER" id="PTHR14969">
    <property type="entry name" value="SPHINGOSINE-1-PHOSPHATE PHOSPHOHYDROLASE"/>
    <property type="match status" value="1"/>
</dbReference>
<dbReference type="AlphaFoldDB" id="A0A2T0R9P5"/>
<evidence type="ECO:0000259" key="3">
    <source>
        <dbReference type="SMART" id="SM00014"/>
    </source>
</evidence>
<feature type="signal peptide" evidence="2">
    <location>
        <begin position="1"/>
        <end position="23"/>
    </location>
</feature>
<evidence type="ECO:0000313" key="5">
    <source>
        <dbReference type="Proteomes" id="UP000238083"/>
    </source>
</evidence>
<accession>A0A2T0R9P5</accession>
<protein>
    <submittedName>
        <fullName evidence="4">Undecaprenyl-diphosphatase</fullName>
    </submittedName>
</protein>
<dbReference type="OrthoDB" id="5289372at2"/>
<feature type="transmembrane region" description="Helical" evidence="1">
    <location>
        <begin position="120"/>
        <end position="140"/>
    </location>
</feature>
<keyword evidence="1" id="KW-0472">Membrane</keyword>
<feature type="transmembrane region" description="Helical" evidence="1">
    <location>
        <begin position="147"/>
        <end position="168"/>
    </location>
</feature>
<keyword evidence="1" id="KW-0812">Transmembrane</keyword>
<gene>
    <name evidence="4" type="ORF">CLV37_101130</name>
</gene>
<dbReference type="RefSeq" id="WP_106205987.1">
    <property type="nucleotide sequence ID" value="NZ_PVZF01000001.1"/>
</dbReference>
<feature type="domain" description="Phosphatidic acid phosphatase type 2/haloperoxidase" evidence="3">
    <location>
        <begin position="79"/>
        <end position="189"/>
    </location>
</feature>
<comment type="caution">
    <text evidence="4">The sequence shown here is derived from an EMBL/GenBank/DDBJ whole genome shotgun (WGS) entry which is preliminary data.</text>
</comment>
<feature type="transmembrane region" description="Helical" evidence="1">
    <location>
        <begin position="53"/>
        <end position="72"/>
    </location>
</feature>
<reference evidence="4 5" key="1">
    <citation type="submission" date="2018-03" db="EMBL/GenBank/DDBJ databases">
        <title>Genomic Encyclopedia of Archaeal and Bacterial Type Strains, Phase II (KMG-II): from individual species to whole genera.</title>
        <authorList>
            <person name="Goeker M."/>
        </authorList>
    </citation>
    <scope>NUCLEOTIDE SEQUENCE [LARGE SCALE GENOMIC DNA]</scope>
    <source>
        <strain evidence="4 5">DSM 19711</strain>
    </source>
</reference>
<dbReference type="InterPro" id="IPR000326">
    <property type="entry name" value="PAP2/HPO"/>
</dbReference>
<dbReference type="Proteomes" id="UP000238083">
    <property type="component" value="Unassembled WGS sequence"/>
</dbReference>
<proteinExistence type="predicted"/>
<dbReference type="Gene3D" id="1.20.144.10">
    <property type="entry name" value="Phosphatidic acid phosphatase type 2/haloperoxidase"/>
    <property type="match status" value="1"/>
</dbReference>
<organism evidence="4 5">
    <name type="scientific">Kineococcus rhizosphaerae</name>
    <dbReference type="NCBI Taxonomy" id="559628"/>
    <lineage>
        <taxon>Bacteria</taxon>
        <taxon>Bacillati</taxon>
        <taxon>Actinomycetota</taxon>
        <taxon>Actinomycetes</taxon>
        <taxon>Kineosporiales</taxon>
        <taxon>Kineosporiaceae</taxon>
        <taxon>Kineococcus</taxon>
    </lineage>
</organism>
<dbReference type="EMBL" id="PVZF01000001">
    <property type="protein sequence ID" value="PRY17888.1"/>
    <property type="molecule type" value="Genomic_DNA"/>
</dbReference>
<keyword evidence="1" id="KW-1133">Transmembrane helix</keyword>
<name>A0A2T0R9P5_9ACTN</name>
<feature type="transmembrane region" description="Helical" evidence="1">
    <location>
        <begin position="79"/>
        <end position="100"/>
    </location>
</feature>
<dbReference type="SMART" id="SM00014">
    <property type="entry name" value="acidPPc"/>
    <property type="match status" value="1"/>
</dbReference>
<dbReference type="Pfam" id="PF01569">
    <property type="entry name" value="PAP2"/>
    <property type="match status" value="1"/>
</dbReference>
<feature type="transmembrane region" description="Helical" evidence="1">
    <location>
        <begin position="174"/>
        <end position="191"/>
    </location>
</feature>
<evidence type="ECO:0000313" key="4">
    <source>
        <dbReference type="EMBL" id="PRY17888.1"/>
    </source>
</evidence>
<dbReference type="SUPFAM" id="SSF48317">
    <property type="entry name" value="Acid phosphatase/Vanadium-dependent haloperoxidase"/>
    <property type="match status" value="1"/>
</dbReference>
<evidence type="ECO:0000256" key="1">
    <source>
        <dbReference type="SAM" id="Phobius"/>
    </source>
</evidence>
<feature type="chain" id="PRO_5015740043" evidence="2">
    <location>
        <begin position="24"/>
        <end position="211"/>
    </location>
</feature>
<evidence type="ECO:0000256" key="2">
    <source>
        <dbReference type="SAM" id="SignalP"/>
    </source>
</evidence>
<keyword evidence="2" id="KW-0732">Signal</keyword>
<dbReference type="InterPro" id="IPR036938">
    <property type="entry name" value="PAP2/HPO_sf"/>
</dbReference>
<keyword evidence="5" id="KW-1185">Reference proteome</keyword>